<dbReference type="VEuPathDB" id="VectorBase:PHUM512160"/>
<protein>
    <submittedName>
        <fullName evidence="1 2">Uncharacterized protein</fullName>
    </submittedName>
</protein>
<dbReference type="EMBL" id="AAZO01006228">
    <property type="status" value="NOT_ANNOTATED_CDS"/>
    <property type="molecule type" value="Genomic_DNA"/>
</dbReference>
<sequence length="77" mass="9132">MDEHKKKLNYMEKTSGYDDLVGSLGIGTHVPLQFRRLLMQMEVVHFKVPVKIKESRNVRRYDLLSLKWMDLIGGFFF</sequence>
<keyword evidence="3" id="KW-1185">Reference proteome</keyword>
<dbReference type="EnsemblMetazoa" id="PHUM512160-RA">
    <property type="protein sequence ID" value="PHUM512160-PA"/>
    <property type="gene ID" value="PHUM512160"/>
</dbReference>
<gene>
    <name evidence="2" type="primary">8233085</name>
    <name evidence="1" type="ORF">Phum_PHUM512160</name>
</gene>
<dbReference type="InParanoid" id="E0VYA7"/>
<evidence type="ECO:0000313" key="3">
    <source>
        <dbReference type="Proteomes" id="UP000009046"/>
    </source>
</evidence>
<proteinExistence type="predicted"/>
<name>E0VYA7_PEDHC</name>
<dbReference type="AlphaFoldDB" id="E0VYA7"/>
<reference evidence="1" key="1">
    <citation type="submission" date="2007-04" db="EMBL/GenBank/DDBJ databases">
        <title>Annotation of Pediculus humanus corporis strain USDA.</title>
        <authorList>
            <person name="Kirkness E."/>
            <person name="Hannick L."/>
            <person name="Hass B."/>
            <person name="Bruggner R."/>
            <person name="Lawson D."/>
            <person name="Bidwell S."/>
            <person name="Joardar V."/>
            <person name="Caler E."/>
            <person name="Walenz B."/>
            <person name="Inman J."/>
            <person name="Schobel S."/>
            <person name="Galinsky K."/>
            <person name="Amedeo P."/>
            <person name="Strausberg R."/>
        </authorList>
    </citation>
    <scope>NUCLEOTIDE SEQUENCE</scope>
    <source>
        <strain evidence="1">USDA</strain>
    </source>
</reference>
<dbReference type="HOGENOM" id="CLU_2641081_0_0_1"/>
<reference evidence="2" key="3">
    <citation type="submission" date="2020-05" db="UniProtKB">
        <authorList>
            <consortium name="EnsemblMetazoa"/>
        </authorList>
    </citation>
    <scope>IDENTIFICATION</scope>
    <source>
        <strain evidence="2">USDA</strain>
    </source>
</reference>
<accession>E0VYA7</accession>
<evidence type="ECO:0000313" key="1">
    <source>
        <dbReference type="EMBL" id="EEB18363.1"/>
    </source>
</evidence>
<dbReference type="EMBL" id="DS235845">
    <property type="protein sequence ID" value="EEB18363.1"/>
    <property type="molecule type" value="Genomic_DNA"/>
</dbReference>
<dbReference type="RefSeq" id="XP_002431101.1">
    <property type="nucleotide sequence ID" value="XM_002431056.1"/>
</dbReference>
<organism>
    <name type="scientific">Pediculus humanus subsp. corporis</name>
    <name type="common">Body louse</name>
    <dbReference type="NCBI Taxonomy" id="121224"/>
    <lineage>
        <taxon>Eukaryota</taxon>
        <taxon>Metazoa</taxon>
        <taxon>Ecdysozoa</taxon>
        <taxon>Arthropoda</taxon>
        <taxon>Hexapoda</taxon>
        <taxon>Insecta</taxon>
        <taxon>Pterygota</taxon>
        <taxon>Neoptera</taxon>
        <taxon>Paraneoptera</taxon>
        <taxon>Psocodea</taxon>
        <taxon>Troctomorpha</taxon>
        <taxon>Phthiraptera</taxon>
        <taxon>Anoplura</taxon>
        <taxon>Pediculidae</taxon>
        <taxon>Pediculus</taxon>
    </lineage>
</organism>
<dbReference type="KEGG" id="phu:Phum_PHUM512160"/>
<reference evidence="1" key="2">
    <citation type="submission" date="2007-04" db="EMBL/GenBank/DDBJ databases">
        <title>The genome of the human body louse.</title>
        <authorList>
            <consortium name="The Human Body Louse Genome Consortium"/>
            <person name="Kirkness E."/>
            <person name="Walenz B."/>
            <person name="Hass B."/>
            <person name="Bruggner R."/>
            <person name="Strausberg R."/>
        </authorList>
    </citation>
    <scope>NUCLEOTIDE SEQUENCE</scope>
    <source>
        <strain evidence="1">USDA</strain>
    </source>
</reference>
<dbReference type="Proteomes" id="UP000009046">
    <property type="component" value="Unassembled WGS sequence"/>
</dbReference>
<evidence type="ECO:0000313" key="2">
    <source>
        <dbReference type="EnsemblMetazoa" id="PHUM512160-PA"/>
    </source>
</evidence>
<dbReference type="CTD" id="8233085"/>
<dbReference type="GeneID" id="8233085"/>